<feature type="compositionally biased region" description="Basic residues" evidence="1">
    <location>
        <begin position="332"/>
        <end position="364"/>
    </location>
</feature>
<dbReference type="OrthoDB" id="440601at2759"/>
<keyword evidence="4" id="KW-1185">Reference proteome</keyword>
<dbReference type="AlphaFoldDB" id="A0A9P1C8R3"/>
<evidence type="ECO:0000313" key="4">
    <source>
        <dbReference type="Proteomes" id="UP001152797"/>
    </source>
</evidence>
<feature type="compositionally biased region" description="Basic residues" evidence="1">
    <location>
        <begin position="404"/>
        <end position="413"/>
    </location>
</feature>
<dbReference type="EMBL" id="CAMXCT020001136">
    <property type="protein sequence ID" value="CAL1140525.1"/>
    <property type="molecule type" value="Genomic_DNA"/>
</dbReference>
<name>A0A9P1C8R3_9DINO</name>
<feature type="compositionally biased region" description="Pro residues" evidence="1">
    <location>
        <begin position="269"/>
        <end position="280"/>
    </location>
</feature>
<feature type="compositionally biased region" description="Basic and acidic residues" evidence="1">
    <location>
        <begin position="305"/>
        <end position="315"/>
    </location>
</feature>
<feature type="region of interest" description="Disordered" evidence="1">
    <location>
        <begin position="245"/>
        <end position="422"/>
    </location>
</feature>
<feature type="compositionally biased region" description="Low complexity" evidence="1">
    <location>
        <begin position="474"/>
        <end position="487"/>
    </location>
</feature>
<dbReference type="EMBL" id="CAMXCT030001136">
    <property type="protein sequence ID" value="CAL4774462.1"/>
    <property type="molecule type" value="Genomic_DNA"/>
</dbReference>
<feature type="compositionally biased region" description="Basic residues" evidence="1">
    <location>
        <begin position="374"/>
        <end position="384"/>
    </location>
</feature>
<gene>
    <name evidence="2" type="ORF">C1SCF055_LOCUS14446</name>
</gene>
<reference evidence="2" key="1">
    <citation type="submission" date="2022-10" db="EMBL/GenBank/DDBJ databases">
        <authorList>
            <person name="Chen Y."/>
            <person name="Dougan E. K."/>
            <person name="Chan C."/>
            <person name="Rhodes N."/>
            <person name="Thang M."/>
        </authorList>
    </citation>
    <scope>NUCLEOTIDE SEQUENCE</scope>
</reference>
<feature type="compositionally biased region" description="Low complexity" evidence="1">
    <location>
        <begin position="246"/>
        <end position="268"/>
    </location>
</feature>
<feature type="region of interest" description="Disordered" evidence="1">
    <location>
        <begin position="465"/>
        <end position="517"/>
    </location>
</feature>
<feature type="compositionally biased region" description="Basic residues" evidence="1">
    <location>
        <begin position="505"/>
        <end position="517"/>
    </location>
</feature>
<dbReference type="Proteomes" id="UP001152797">
    <property type="component" value="Unassembled WGS sequence"/>
</dbReference>
<evidence type="ECO:0000256" key="1">
    <source>
        <dbReference type="SAM" id="MobiDB-lite"/>
    </source>
</evidence>
<protein>
    <submittedName>
        <fullName evidence="2">Uncharacterized protein</fullName>
    </submittedName>
</protein>
<feature type="region of interest" description="Disordered" evidence="1">
    <location>
        <begin position="152"/>
        <end position="210"/>
    </location>
</feature>
<sequence>MAAADLASQLECSSIIRSCFRRGMSWLQWPNSVCDATLEEGEEPKVEKHPVCTKSLELNADALLGLLDWANGGFVEIPALQNEVKSLYRLVKFDSSNITHDSYVDSWDLRRLYTYAWRRQLDAEKRKQLPRDLKVRELFKKIGEYRTVVQALQEDESPGGSLGAGDDDDDAYVPLPGSSCEEPHVDSNAPPVESKPDSTPSPAGGKSPVELEGELRDLGFVGTMTPDQQLELLELLKTIDKFECKSTPSASPTSAASTTPCPGGALLALPPPQPKPPVPDPSQLDTLPMDEEPIVVTPSPLQPKKLLEETPDKVEAPLAEITPAMQAEMRTEKRKNVKRGRKKGSGKKSKQGGKLRKKHSKRSILKAASPKKAATPKKLTRGKAKSNQTIPEDGETTPDTAHPPAKRARRKATAKSEHEIEHVFQPRIGTGKKWAHQVLENQKYGCRSCRFIYNGCHHCRNPKFKGKNAEAQRQEQVAEIAAQQDQAENQEEALAEPIAPTLSKPSKKRKSRKSNKC</sequence>
<proteinExistence type="predicted"/>
<organism evidence="2">
    <name type="scientific">Cladocopium goreaui</name>
    <dbReference type="NCBI Taxonomy" id="2562237"/>
    <lineage>
        <taxon>Eukaryota</taxon>
        <taxon>Sar</taxon>
        <taxon>Alveolata</taxon>
        <taxon>Dinophyceae</taxon>
        <taxon>Suessiales</taxon>
        <taxon>Symbiodiniaceae</taxon>
        <taxon>Cladocopium</taxon>
    </lineage>
</organism>
<accession>A0A9P1C8R3</accession>
<comment type="caution">
    <text evidence="2">The sequence shown here is derived from an EMBL/GenBank/DDBJ whole genome shotgun (WGS) entry which is preliminary data.</text>
</comment>
<evidence type="ECO:0000313" key="2">
    <source>
        <dbReference type="EMBL" id="CAI3987150.1"/>
    </source>
</evidence>
<reference evidence="3" key="2">
    <citation type="submission" date="2024-04" db="EMBL/GenBank/DDBJ databases">
        <authorList>
            <person name="Chen Y."/>
            <person name="Shah S."/>
            <person name="Dougan E. K."/>
            <person name="Thang M."/>
            <person name="Chan C."/>
        </authorList>
    </citation>
    <scope>NUCLEOTIDE SEQUENCE [LARGE SCALE GENOMIC DNA]</scope>
</reference>
<evidence type="ECO:0000313" key="3">
    <source>
        <dbReference type="EMBL" id="CAL1140525.1"/>
    </source>
</evidence>
<dbReference type="EMBL" id="CAMXCT010001136">
    <property type="protein sequence ID" value="CAI3987150.1"/>
    <property type="molecule type" value="Genomic_DNA"/>
</dbReference>